<dbReference type="EMBL" id="CP099717">
    <property type="protein sequence ID" value="USV56392.1"/>
    <property type="molecule type" value="Genomic_DNA"/>
</dbReference>
<proteinExistence type="predicted"/>
<evidence type="ECO:0000313" key="1">
    <source>
        <dbReference type="EMBL" id="USV56392.1"/>
    </source>
</evidence>
<accession>A0AAE9SC84</accession>
<evidence type="ECO:0000313" key="2">
    <source>
        <dbReference type="Proteomes" id="UP001056890"/>
    </source>
</evidence>
<dbReference type="AlphaFoldDB" id="A0AAE9SC84"/>
<reference evidence="1" key="1">
    <citation type="submission" date="2022-06" db="EMBL/GenBank/DDBJ databases">
        <title>Complete Genome of Aeromonas sp. Strain SOD01 Isolated from an Urban Freshwater Stream.</title>
        <authorList>
            <person name="Williams L.E."/>
            <person name="Brysgel T."/>
            <person name="Capestro E.M."/>
            <person name="Foltz G.V."/>
            <person name="Gardner A.E."/>
            <person name="Ingrassia J."/>
            <person name="Peterson E."/>
            <person name="Arruda J."/>
            <person name="Flaherty I."/>
            <person name="Hunt M."/>
            <person name="Pappas G."/>
            <person name="Ramsaran S."/>
            <person name="Rocha M."/>
        </authorList>
    </citation>
    <scope>NUCLEOTIDE SEQUENCE</scope>
    <source>
        <strain evidence="1">SOD01</strain>
    </source>
</reference>
<keyword evidence="2" id="KW-1185">Reference proteome</keyword>
<gene>
    <name evidence="1" type="ORF">NHF51_13645</name>
</gene>
<dbReference type="Proteomes" id="UP001056890">
    <property type="component" value="Chromosome"/>
</dbReference>
<sequence>MSEKKCATVSLQASEVALNNEYHGSSAARRQQVILTIGAESSDPKYITRVNLSDDYYAIVSATNPHGAARPVISHNIYECCSDRLVKHVIRVNSHSVDAEVGQ</sequence>
<dbReference type="RefSeq" id="WP_252994679.1">
    <property type="nucleotide sequence ID" value="NZ_CP099717.1"/>
</dbReference>
<organism evidence="1 2">
    <name type="scientific">Aeromonas encheleia</name>
    <dbReference type="NCBI Taxonomy" id="73010"/>
    <lineage>
        <taxon>Bacteria</taxon>
        <taxon>Pseudomonadati</taxon>
        <taxon>Pseudomonadota</taxon>
        <taxon>Gammaproteobacteria</taxon>
        <taxon>Aeromonadales</taxon>
        <taxon>Aeromonadaceae</taxon>
        <taxon>Aeromonas</taxon>
    </lineage>
</organism>
<name>A0AAE9SC84_9GAMM</name>
<protein>
    <submittedName>
        <fullName evidence="1">Uncharacterized protein</fullName>
    </submittedName>
</protein>